<keyword evidence="3" id="KW-1185">Reference proteome</keyword>
<organism evidence="2 3">
    <name type="scientific">Cotesia glomerata</name>
    <name type="common">Lepidopteran parasitic wasp</name>
    <name type="synonym">Apanteles glomeratus</name>
    <dbReference type="NCBI Taxonomy" id="32391"/>
    <lineage>
        <taxon>Eukaryota</taxon>
        <taxon>Metazoa</taxon>
        <taxon>Ecdysozoa</taxon>
        <taxon>Arthropoda</taxon>
        <taxon>Hexapoda</taxon>
        <taxon>Insecta</taxon>
        <taxon>Pterygota</taxon>
        <taxon>Neoptera</taxon>
        <taxon>Endopterygota</taxon>
        <taxon>Hymenoptera</taxon>
        <taxon>Apocrita</taxon>
        <taxon>Ichneumonoidea</taxon>
        <taxon>Braconidae</taxon>
        <taxon>Microgastrinae</taxon>
        <taxon>Cotesia</taxon>
    </lineage>
</organism>
<comment type="caution">
    <text evidence="2">The sequence shown here is derived from an EMBL/GenBank/DDBJ whole genome shotgun (WGS) entry which is preliminary data.</text>
</comment>
<reference evidence="2 3" key="1">
    <citation type="journal article" date="2021" name="J. Hered.">
        <title>A chromosome-level genome assembly of the parasitoid wasp, Cotesia glomerata (Hymenoptera: Braconidae).</title>
        <authorList>
            <person name="Pinto B.J."/>
            <person name="Weis J.J."/>
            <person name="Gamble T."/>
            <person name="Ode P.J."/>
            <person name="Paul R."/>
            <person name="Zaspel J.M."/>
        </authorList>
    </citation>
    <scope>NUCLEOTIDE SEQUENCE [LARGE SCALE GENOMIC DNA]</scope>
    <source>
        <strain evidence="2">CgM1</strain>
    </source>
</reference>
<protein>
    <submittedName>
        <fullName evidence="2">Uncharacterized protein</fullName>
    </submittedName>
</protein>
<gene>
    <name evidence="2" type="ORF">KQX54_009779</name>
</gene>
<name>A0AAV7IV85_COTGL</name>
<evidence type="ECO:0000313" key="2">
    <source>
        <dbReference type="EMBL" id="KAH0557656.1"/>
    </source>
</evidence>
<proteinExistence type="predicted"/>
<dbReference type="AlphaFoldDB" id="A0AAV7IV85"/>
<dbReference type="Proteomes" id="UP000826195">
    <property type="component" value="Unassembled WGS sequence"/>
</dbReference>
<sequence>MRSEVRITGKRKKTQEKSEEKKKKSEDEVKKQEIMDQLGKMDQKSQKYNFSVLPRNTHPIAMMKFRNVSKGKFLETDAIDKTRANYQGTKKHEKTTPNLDPTEEKLKDVLEKLKTCPDKKIQEKRKIQVIDTVHPATKRKRFAFNYCF</sequence>
<feature type="compositionally biased region" description="Basic and acidic residues" evidence="1">
    <location>
        <begin position="15"/>
        <end position="32"/>
    </location>
</feature>
<evidence type="ECO:0000313" key="3">
    <source>
        <dbReference type="Proteomes" id="UP000826195"/>
    </source>
</evidence>
<dbReference type="EMBL" id="JAHXZJ010000747">
    <property type="protein sequence ID" value="KAH0557656.1"/>
    <property type="molecule type" value="Genomic_DNA"/>
</dbReference>
<feature type="region of interest" description="Disordered" evidence="1">
    <location>
        <begin position="1"/>
        <end position="32"/>
    </location>
</feature>
<evidence type="ECO:0000256" key="1">
    <source>
        <dbReference type="SAM" id="MobiDB-lite"/>
    </source>
</evidence>
<accession>A0AAV7IV85</accession>